<accession>A0AA39C4B8</accession>
<dbReference type="Pfam" id="PF11901">
    <property type="entry name" value="DM9"/>
    <property type="match status" value="1"/>
</dbReference>
<dbReference type="PANTHER" id="PTHR31649">
    <property type="entry name" value="AGAP009604-PA"/>
    <property type="match status" value="1"/>
</dbReference>
<protein>
    <recommendedName>
        <fullName evidence="1">Alpha-carbonic anhydrase domain-containing protein</fullName>
    </recommendedName>
</protein>
<feature type="domain" description="Alpha-carbonic anhydrase" evidence="1">
    <location>
        <begin position="5"/>
        <end position="349"/>
    </location>
</feature>
<dbReference type="Gene3D" id="3.10.200.10">
    <property type="entry name" value="Alpha carbonic anhydrase"/>
    <property type="match status" value="1"/>
</dbReference>
<dbReference type="PROSITE" id="PS51144">
    <property type="entry name" value="ALPHA_CA_2"/>
    <property type="match status" value="1"/>
</dbReference>
<dbReference type="Pfam" id="PF00194">
    <property type="entry name" value="Carb_anhydrase"/>
    <property type="match status" value="1"/>
</dbReference>
<dbReference type="GO" id="GO:0008270">
    <property type="term" value="F:zinc ion binding"/>
    <property type="evidence" value="ECO:0007669"/>
    <property type="project" value="InterPro"/>
</dbReference>
<dbReference type="CDD" id="cd00326">
    <property type="entry name" value="alpha_CA"/>
    <property type="match status" value="1"/>
</dbReference>
<keyword evidence="3" id="KW-1185">Reference proteome</keyword>
<dbReference type="EMBL" id="JAQQBS010001425">
    <property type="protein sequence ID" value="KAK0157629.1"/>
    <property type="molecule type" value="Genomic_DNA"/>
</dbReference>
<dbReference type="PROSITE" id="PS00162">
    <property type="entry name" value="ALPHA_CA_1"/>
    <property type="match status" value="1"/>
</dbReference>
<sequence>MAGWNDWDYSFNGPSTWVEKFPMAAGSRQSPVNIETDRAESDHEALSNKPLRWKYPASASRKLVNPGYCWRIDCDGDGTMLSGGPLKDDIYKLEQYHCHWGCSDSRGSEHTVDGQAFAGELHLVHWNTTKYRTFAEAAKASDGLAVLGVFLKVGKTHEEMDKIARMLPYVSHRDEMVDIIDPIDPSKLLPDSNVQPSAPADLMQRSGGSVCWCDATGGNLPSGAVAGGEDIDEPLYIGRANHGGALIPGKVKLSHGVCYVPWGGEEHGKPEYQILCGCTPRWVATSGENVPPNAIPAGETEDGEPLFVGRVAHEGTKTIGKVQASHGVCYIPFGGAEMSFPEYEILVEQ</sequence>
<dbReference type="InterPro" id="IPR018338">
    <property type="entry name" value="Carbonic_anhydrase_a-class_CS"/>
</dbReference>
<dbReference type="AlphaFoldDB" id="A0AA39C4B8"/>
<evidence type="ECO:0000313" key="3">
    <source>
        <dbReference type="Proteomes" id="UP001168990"/>
    </source>
</evidence>
<dbReference type="InterPro" id="IPR006616">
    <property type="entry name" value="DM9_repeat"/>
</dbReference>
<dbReference type="GO" id="GO:0004089">
    <property type="term" value="F:carbonate dehydratase activity"/>
    <property type="evidence" value="ECO:0007669"/>
    <property type="project" value="InterPro"/>
</dbReference>
<dbReference type="PANTHER" id="PTHR31649:SF1">
    <property type="entry name" value="FARNESOIC ACID O-METHYL TRANSFERASE DOMAIN-CONTAINING PROTEIN"/>
    <property type="match status" value="1"/>
</dbReference>
<evidence type="ECO:0000313" key="2">
    <source>
        <dbReference type="EMBL" id="KAK0157629.1"/>
    </source>
</evidence>
<comment type="caution">
    <text evidence="2">The sequence shown here is derived from an EMBL/GenBank/DDBJ whole genome shotgun (WGS) entry which is preliminary data.</text>
</comment>
<proteinExistence type="predicted"/>
<name>A0AA39C4B8_9HYME</name>
<reference evidence="2" key="2">
    <citation type="submission" date="2023-03" db="EMBL/GenBank/DDBJ databases">
        <authorList>
            <person name="Inwood S.N."/>
            <person name="Skelly J.G."/>
            <person name="Guhlin J."/>
            <person name="Harrop T.W.R."/>
            <person name="Goldson S.G."/>
            <person name="Dearden P.K."/>
        </authorList>
    </citation>
    <scope>NUCLEOTIDE SEQUENCE</scope>
    <source>
        <strain evidence="2">Irish</strain>
        <tissue evidence="2">Whole body</tissue>
    </source>
</reference>
<dbReference type="InterPro" id="IPR036398">
    <property type="entry name" value="CA_dom_sf"/>
</dbReference>
<dbReference type="SMART" id="SM01057">
    <property type="entry name" value="Carb_anhydrase"/>
    <property type="match status" value="1"/>
</dbReference>
<dbReference type="InterPro" id="IPR001148">
    <property type="entry name" value="CA_dom"/>
</dbReference>
<dbReference type="SUPFAM" id="SSF51069">
    <property type="entry name" value="Carbonic anhydrase"/>
    <property type="match status" value="1"/>
</dbReference>
<reference evidence="2" key="1">
    <citation type="journal article" date="2023" name="bioRxiv">
        <title>Scaffold-level genome assemblies of two parasitoid biocontrol wasps reveal the parthenogenesis mechanism and an associated novel virus.</title>
        <authorList>
            <person name="Inwood S."/>
            <person name="Skelly J."/>
            <person name="Guhlin J."/>
            <person name="Harrop T."/>
            <person name="Goldson S."/>
            <person name="Dearden P."/>
        </authorList>
    </citation>
    <scope>NUCLEOTIDE SEQUENCE</scope>
    <source>
        <strain evidence="2">Irish</strain>
        <tissue evidence="2">Whole body</tissue>
    </source>
</reference>
<dbReference type="SMART" id="SM00696">
    <property type="entry name" value="DM9"/>
    <property type="match status" value="2"/>
</dbReference>
<evidence type="ECO:0000259" key="1">
    <source>
        <dbReference type="PROSITE" id="PS51144"/>
    </source>
</evidence>
<organism evidence="2 3">
    <name type="scientific">Microctonus aethiopoides</name>
    <dbReference type="NCBI Taxonomy" id="144406"/>
    <lineage>
        <taxon>Eukaryota</taxon>
        <taxon>Metazoa</taxon>
        <taxon>Ecdysozoa</taxon>
        <taxon>Arthropoda</taxon>
        <taxon>Hexapoda</taxon>
        <taxon>Insecta</taxon>
        <taxon>Pterygota</taxon>
        <taxon>Neoptera</taxon>
        <taxon>Endopterygota</taxon>
        <taxon>Hymenoptera</taxon>
        <taxon>Apocrita</taxon>
        <taxon>Ichneumonoidea</taxon>
        <taxon>Braconidae</taxon>
        <taxon>Euphorinae</taxon>
        <taxon>Microctonus</taxon>
    </lineage>
</organism>
<gene>
    <name evidence="2" type="ORF">PV328_011342</name>
</gene>
<dbReference type="Proteomes" id="UP001168990">
    <property type="component" value="Unassembled WGS sequence"/>
</dbReference>